<evidence type="ECO:0000256" key="1">
    <source>
        <dbReference type="SAM" id="SignalP"/>
    </source>
</evidence>
<keyword evidence="3" id="KW-1185">Reference proteome</keyword>
<organism evidence="2 3">
    <name type="scientific">Orchesella cincta</name>
    <name type="common">Springtail</name>
    <name type="synonym">Podura cincta</name>
    <dbReference type="NCBI Taxonomy" id="48709"/>
    <lineage>
        <taxon>Eukaryota</taxon>
        <taxon>Metazoa</taxon>
        <taxon>Ecdysozoa</taxon>
        <taxon>Arthropoda</taxon>
        <taxon>Hexapoda</taxon>
        <taxon>Collembola</taxon>
        <taxon>Entomobryomorpha</taxon>
        <taxon>Entomobryoidea</taxon>
        <taxon>Orchesellidae</taxon>
        <taxon>Orchesellinae</taxon>
        <taxon>Orchesella</taxon>
    </lineage>
</organism>
<accession>A0A1D2M8D1</accession>
<gene>
    <name evidence="2" type="ORF">Ocin01_17444</name>
</gene>
<evidence type="ECO:0000313" key="3">
    <source>
        <dbReference type="Proteomes" id="UP000094527"/>
    </source>
</evidence>
<sequence length="89" mass="9634">MKRLIVTFVFTTTLILIWTSSAKAQFVSTAERQQFATTQTANARTAQGVSPHLLRRCPSPTKQFSVGGAALPVADLTAAPTQISMRHFG</sequence>
<protein>
    <submittedName>
        <fullName evidence="2">Uncharacterized protein</fullName>
    </submittedName>
</protein>
<dbReference type="AlphaFoldDB" id="A0A1D2M8D1"/>
<name>A0A1D2M8D1_ORCCI</name>
<proteinExistence type="predicted"/>
<dbReference type="EMBL" id="LJIJ01002784">
    <property type="protein sequence ID" value="ODM89238.1"/>
    <property type="molecule type" value="Genomic_DNA"/>
</dbReference>
<comment type="caution">
    <text evidence="2">The sequence shown here is derived from an EMBL/GenBank/DDBJ whole genome shotgun (WGS) entry which is preliminary data.</text>
</comment>
<keyword evidence="1" id="KW-0732">Signal</keyword>
<dbReference type="Proteomes" id="UP000094527">
    <property type="component" value="Unassembled WGS sequence"/>
</dbReference>
<feature type="chain" id="PRO_5008903601" evidence="1">
    <location>
        <begin position="25"/>
        <end position="89"/>
    </location>
</feature>
<evidence type="ECO:0000313" key="2">
    <source>
        <dbReference type="EMBL" id="ODM89238.1"/>
    </source>
</evidence>
<feature type="signal peptide" evidence="1">
    <location>
        <begin position="1"/>
        <end position="24"/>
    </location>
</feature>
<reference evidence="2 3" key="1">
    <citation type="journal article" date="2016" name="Genome Biol. Evol.">
        <title>Gene Family Evolution Reflects Adaptation to Soil Environmental Stressors in the Genome of the Collembolan Orchesella cincta.</title>
        <authorList>
            <person name="Faddeeva-Vakhrusheva A."/>
            <person name="Derks M.F."/>
            <person name="Anvar S.Y."/>
            <person name="Agamennone V."/>
            <person name="Suring W."/>
            <person name="Smit S."/>
            <person name="van Straalen N.M."/>
            <person name="Roelofs D."/>
        </authorList>
    </citation>
    <scope>NUCLEOTIDE SEQUENCE [LARGE SCALE GENOMIC DNA]</scope>
    <source>
        <tissue evidence="2">Mixed pool</tissue>
    </source>
</reference>